<evidence type="ECO:0000313" key="5">
    <source>
        <dbReference type="EMBL" id="BBY83731.1"/>
    </source>
</evidence>
<proteinExistence type="predicted"/>
<dbReference type="SUPFAM" id="SSF46785">
    <property type="entry name" value="Winged helix' DNA-binding domain"/>
    <property type="match status" value="1"/>
</dbReference>
<keyword evidence="2" id="KW-0238">DNA-binding</keyword>
<dbReference type="SMART" id="SM00345">
    <property type="entry name" value="HTH_GNTR"/>
    <property type="match status" value="1"/>
</dbReference>
<dbReference type="SMART" id="SM00895">
    <property type="entry name" value="FCD"/>
    <property type="match status" value="1"/>
</dbReference>
<dbReference type="PRINTS" id="PR00035">
    <property type="entry name" value="HTHGNTR"/>
</dbReference>
<name>A0A7I7USF9_MYCPV</name>
<keyword evidence="3" id="KW-0804">Transcription</keyword>
<evidence type="ECO:0000256" key="3">
    <source>
        <dbReference type="ARBA" id="ARBA00023163"/>
    </source>
</evidence>
<dbReference type="InterPro" id="IPR011711">
    <property type="entry name" value="GntR_C"/>
</dbReference>
<evidence type="ECO:0000256" key="1">
    <source>
        <dbReference type="ARBA" id="ARBA00023015"/>
    </source>
</evidence>
<dbReference type="GO" id="GO:0003677">
    <property type="term" value="F:DNA binding"/>
    <property type="evidence" value="ECO:0007669"/>
    <property type="project" value="UniProtKB-KW"/>
</dbReference>
<dbReference type="InterPro" id="IPR008920">
    <property type="entry name" value="TF_FadR/GntR_C"/>
</dbReference>
<keyword evidence="1" id="KW-0805">Transcription regulation</keyword>
<reference evidence="5 6" key="1">
    <citation type="journal article" date="2019" name="Emerg. Microbes Infect.">
        <title>Comprehensive subspecies identification of 175 nontuberculous mycobacteria species based on 7547 genomic profiles.</title>
        <authorList>
            <person name="Matsumoto Y."/>
            <person name="Kinjo T."/>
            <person name="Motooka D."/>
            <person name="Nabeya D."/>
            <person name="Jung N."/>
            <person name="Uechi K."/>
            <person name="Horii T."/>
            <person name="Iida T."/>
            <person name="Fujita J."/>
            <person name="Nakamura S."/>
        </authorList>
    </citation>
    <scope>NUCLEOTIDE SEQUENCE [LARGE SCALE GENOMIC DNA]</scope>
    <source>
        <strain evidence="5 6">JCM 6370</strain>
    </source>
</reference>
<sequence>MTRAATDDGQAQPSAANRRVRLPKMAELVANAIKEQIVRGELPAGAMLPPESTLMTEFGVSRPTLREAFRVLEAEGLLVVQRGVHGGARVQPPTAEVAARYAGLLLQYKGTPAADVYDVRAVLEVPCAAGLARTHTQADIERLRRRIKEAEEAGTDPDRQVAVHVAFHADLVELSGNETLILLHQIVNQIIDKDYSSRARTDGQDPEWQHFGDVTMEVHGLLIDMIEAGDVSGAEGLWRRHLADGALYALGSLGRSRVLDIL</sequence>
<dbReference type="Pfam" id="PF00392">
    <property type="entry name" value="GntR"/>
    <property type="match status" value="1"/>
</dbReference>
<dbReference type="InterPro" id="IPR036390">
    <property type="entry name" value="WH_DNA-bd_sf"/>
</dbReference>
<dbReference type="Pfam" id="PF07729">
    <property type="entry name" value="FCD"/>
    <property type="match status" value="1"/>
</dbReference>
<dbReference type="PANTHER" id="PTHR43537">
    <property type="entry name" value="TRANSCRIPTIONAL REGULATOR, GNTR FAMILY"/>
    <property type="match status" value="1"/>
</dbReference>
<dbReference type="PROSITE" id="PS50949">
    <property type="entry name" value="HTH_GNTR"/>
    <property type="match status" value="1"/>
</dbReference>
<accession>A0A7I7USF9</accession>
<dbReference type="EMBL" id="AP022599">
    <property type="protein sequence ID" value="BBY83731.1"/>
    <property type="molecule type" value="Genomic_DNA"/>
</dbReference>
<gene>
    <name evidence="5" type="ORF">MPUL_48890</name>
</gene>
<evidence type="ECO:0000256" key="2">
    <source>
        <dbReference type="ARBA" id="ARBA00023125"/>
    </source>
</evidence>
<protein>
    <submittedName>
        <fullName evidence="5">GntR family transcriptional regulator</fullName>
    </submittedName>
</protein>
<dbReference type="SUPFAM" id="SSF48008">
    <property type="entry name" value="GntR ligand-binding domain-like"/>
    <property type="match status" value="1"/>
</dbReference>
<dbReference type="AlphaFoldDB" id="A0A7I7USF9"/>
<evidence type="ECO:0000259" key="4">
    <source>
        <dbReference type="PROSITE" id="PS50949"/>
    </source>
</evidence>
<evidence type="ECO:0000313" key="6">
    <source>
        <dbReference type="Proteomes" id="UP000467252"/>
    </source>
</evidence>
<dbReference type="GO" id="GO:0003700">
    <property type="term" value="F:DNA-binding transcription factor activity"/>
    <property type="evidence" value="ECO:0007669"/>
    <property type="project" value="InterPro"/>
</dbReference>
<dbReference type="PANTHER" id="PTHR43537:SF24">
    <property type="entry name" value="GLUCONATE OPERON TRANSCRIPTIONAL REPRESSOR"/>
    <property type="match status" value="1"/>
</dbReference>
<dbReference type="Gene3D" id="1.10.10.10">
    <property type="entry name" value="Winged helix-like DNA-binding domain superfamily/Winged helix DNA-binding domain"/>
    <property type="match status" value="1"/>
</dbReference>
<dbReference type="CDD" id="cd07377">
    <property type="entry name" value="WHTH_GntR"/>
    <property type="match status" value="1"/>
</dbReference>
<dbReference type="Proteomes" id="UP000467252">
    <property type="component" value="Chromosome"/>
</dbReference>
<organism evidence="5 6">
    <name type="scientific">Mycolicibacterium pulveris</name>
    <name type="common">Mycobacterium pulveris</name>
    <dbReference type="NCBI Taxonomy" id="36813"/>
    <lineage>
        <taxon>Bacteria</taxon>
        <taxon>Bacillati</taxon>
        <taxon>Actinomycetota</taxon>
        <taxon>Actinomycetes</taxon>
        <taxon>Mycobacteriales</taxon>
        <taxon>Mycobacteriaceae</taxon>
        <taxon>Mycolicibacterium</taxon>
    </lineage>
</organism>
<keyword evidence="6" id="KW-1185">Reference proteome</keyword>
<dbReference type="InterPro" id="IPR036388">
    <property type="entry name" value="WH-like_DNA-bd_sf"/>
</dbReference>
<feature type="domain" description="HTH gntR-type" evidence="4">
    <location>
        <begin position="23"/>
        <end position="93"/>
    </location>
</feature>
<dbReference type="Gene3D" id="1.20.120.530">
    <property type="entry name" value="GntR ligand-binding domain-like"/>
    <property type="match status" value="1"/>
</dbReference>
<dbReference type="InterPro" id="IPR000524">
    <property type="entry name" value="Tscrpt_reg_HTH_GntR"/>
</dbReference>